<reference evidence="10" key="1">
    <citation type="submission" date="2011-02" db="EMBL/GenBank/DDBJ databases">
        <title>The complete genome of Planctomyces brasiliensis DSM 5305.</title>
        <authorList>
            <person name="Lucas S."/>
            <person name="Copeland A."/>
            <person name="Lapidus A."/>
            <person name="Bruce D."/>
            <person name="Goodwin L."/>
            <person name="Pitluck S."/>
            <person name="Kyrpides N."/>
            <person name="Mavromatis K."/>
            <person name="Pagani I."/>
            <person name="Ivanova N."/>
            <person name="Ovchinnikova G."/>
            <person name="Lu M."/>
            <person name="Detter J.C."/>
            <person name="Han C."/>
            <person name="Land M."/>
            <person name="Hauser L."/>
            <person name="Markowitz V."/>
            <person name="Cheng J.-F."/>
            <person name="Hugenholtz P."/>
            <person name="Woyke T."/>
            <person name="Wu D."/>
            <person name="Tindall B."/>
            <person name="Pomrenke H.G."/>
            <person name="Brambilla E."/>
            <person name="Klenk H.-P."/>
            <person name="Eisen J.A."/>
        </authorList>
    </citation>
    <scope>NUCLEOTIDE SEQUENCE [LARGE SCALE GENOMIC DNA]</scope>
    <source>
        <strain evidence="10">ATCC 49424 / DSM 5305 / JCM 21570 / IAM 15109 / NBRC 103401 / IFAM 1448</strain>
    </source>
</reference>
<comment type="catalytic activity">
    <reaction evidence="7 8">
        <text>(2R)-O-phospho-3-sulfolactate + H2O = (2R)-3-sulfolactate + phosphate</text>
        <dbReference type="Rhea" id="RHEA:23416"/>
        <dbReference type="ChEBI" id="CHEBI:15377"/>
        <dbReference type="ChEBI" id="CHEBI:15597"/>
        <dbReference type="ChEBI" id="CHEBI:43474"/>
        <dbReference type="ChEBI" id="CHEBI:58738"/>
        <dbReference type="EC" id="3.1.3.71"/>
    </reaction>
</comment>
<accession>F0SGU3</accession>
<evidence type="ECO:0000313" key="9">
    <source>
        <dbReference type="EMBL" id="ADY58378.1"/>
    </source>
</evidence>
<evidence type="ECO:0000256" key="4">
    <source>
        <dbReference type="ARBA" id="ARBA00021948"/>
    </source>
</evidence>
<dbReference type="Gene3D" id="3.90.1560.10">
    <property type="entry name" value="ComB-like"/>
    <property type="match status" value="1"/>
</dbReference>
<dbReference type="InterPro" id="IPR036702">
    <property type="entry name" value="ComB-like_sf"/>
</dbReference>
<dbReference type="EC" id="3.1.3.71" evidence="3 8"/>
<dbReference type="EMBL" id="CP002546">
    <property type="protein sequence ID" value="ADY58378.1"/>
    <property type="molecule type" value="Genomic_DNA"/>
</dbReference>
<sequence length="250" mass="26774">MARSLTTHLLPALFDPSELAGGIAVVIDILRASSTIATALANGAKSVVPCESIEAAWAQVESLERSTLLLGGERHGVRIDGFDLGNTPTDYSPERVAGRTIYFTTTNGTKALHRCDQAERVLIGSFLNRDAVVEDLQRSELPIHLVCAGTNGAVTLEDCLFAGEVVRQLTAAGDWQLNDSSRISCSLAERWNSDSGSLLAGLQESQGGRNLHRLKLSADVAYCAEQNRLAILPVWNSHRNEIVANPAANG</sequence>
<dbReference type="GO" id="GO:0050545">
    <property type="term" value="F:sulfopyruvate decarboxylase activity"/>
    <property type="evidence" value="ECO:0007669"/>
    <property type="project" value="TreeGrafter"/>
</dbReference>
<dbReference type="RefSeq" id="WP_013627118.1">
    <property type="nucleotide sequence ID" value="NC_015174.1"/>
</dbReference>
<evidence type="ECO:0000256" key="2">
    <source>
        <dbReference type="ARBA" id="ARBA00009997"/>
    </source>
</evidence>
<dbReference type="eggNOG" id="COG2045">
    <property type="taxonomic scope" value="Bacteria"/>
</dbReference>
<protein>
    <recommendedName>
        <fullName evidence="4 8">Probable 2-phosphosulfolactate phosphatase</fullName>
        <ecNumber evidence="3 8">3.1.3.71</ecNumber>
    </recommendedName>
</protein>
<comment type="cofactor">
    <cofactor evidence="1 8">
        <name>Mg(2+)</name>
        <dbReference type="ChEBI" id="CHEBI:18420"/>
    </cofactor>
</comment>
<dbReference type="SUPFAM" id="SSF142823">
    <property type="entry name" value="ComB-like"/>
    <property type="match status" value="1"/>
</dbReference>
<evidence type="ECO:0000256" key="7">
    <source>
        <dbReference type="ARBA" id="ARBA00033711"/>
    </source>
</evidence>
<organism evidence="9 10">
    <name type="scientific">Rubinisphaera brasiliensis (strain ATCC 49424 / DSM 5305 / JCM 21570 / IAM 15109 / NBRC 103401 / IFAM 1448)</name>
    <name type="common">Planctomyces brasiliensis</name>
    <dbReference type="NCBI Taxonomy" id="756272"/>
    <lineage>
        <taxon>Bacteria</taxon>
        <taxon>Pseudomonadati</taxon>
        <taxon>Planctomycetota</taxon>
        <taxon>Planctomycetia</taxon>
        <taxon>Planctomycetales</taxon>
        <taxon>Planctomycetaceae</taxon>
        <taxon>Rubinisphaera</taxon>
    </lineage>
</organism>
<evidence type="ECO:0000256" key="1">
    <source>
        <dbReference type="ARBA" id="ARBA00001946"/>
    </source>
</evidence>
<keyword evidence="5 8" id="KW-0378">Hydrolase</keyword>
<dbReference type="InterPro" id="IPR005238">
    <property type="entry name" value="ComB-like"/>
</dbReference>
<proteinExistence type="inferred from homology"/>
<dbReference type="GO" id="GO:0050532">
    <property type="term" value="F:2-phosphosulfolactate phosphatase activity"/>
    <property type="evidence" value="ECO:0007669"/>
    <property type="project" value="UniProtKB-UniRule"/>
</dbReference>
<keyword evidence="10" id="KW-1185">Reference proteome</keyword>
<dbReference type="GO" id="GO:0000287">
    <property type="term" value="F:magnesium ion binding"/>
    <property type="evidence" value="ECO:0007669"/>
    <property type="project" value="UniProtKB-UniRule"/>
</dbReference>
<dbReference type="FunFam" id="3.90.1560.10:FF:000001">
    <property type="entry name" value="Probable 2-phosphosulfolactate phosphatase"/>
    <property type="match status" value="1"/>
</dbReference>
<dbReference type="Pfam" id="PF04029">
    <property type="entry name" value="2-ph_phosp"/>
    <property type="match status" value="1"/>
</dbReference>
<evidence type="ECO:0000313" key="10">
    <source>
        <dbReference type="Proteomes" id="UP000006860"/>
    </source>
</evidence>
<gene>
    <name evidence="8" type="primary">comB</name>
    <name evidence="9" type="ordered locus">Plabr_0753</name>
</gene>
<dbReference type="Proteomes" id="UP000006860">
    <property type="component" value="Chromosome"/>
</dbReference>
<keyword evidence="6 8" id="KW-0460">Magnesium</keyword>
<dbReference type="HAMAP" id="MF_00490">
    <property type="entry name" value="ComB"/>
    <property type="match status" value="1"/>
</dbReference>
<name>F0SGU3_RUBBR</name>
<evidence type="ECO:0000256" key="6">
    <source>
        <dbReference type="ARBA" id="ARBA00022842"/>
    </source>
</evidence>
<evidence type="ECO:0000256" key="3">
    <source>
        <dbReference type="ARBA" id="ARBA00012953"/>
    </source>
</evidence>
<dbReference type="STRING" id="756272.Plabr_0753"/>
<dbReference type="KEGG" id="pbs:Plabr_0753"/>
<dbReference type="OrthoDB" id="4913at2"/>
<evidence type="ECO:0000256" key="5">
    <source>
        <dbReference type="ARBA" id="ARBA00022801"/>
    </source>
</evidence>
<dbReference type="PANTHER" id="PTHR37311">
    <property type="entry name" value="2-PHOSPHOSULFOLACTATE PHOSPHATASE-RELATED"/>
    <property type="match status" value="1"/>
</dbReference>
<dbReference type="PANTHER" id="PTHR37311:SF1">
    <property type="entry name" value="2-PHOSPHOSULFOLACTATE PHOSPHATASE-RELATED"/>
    <property type="match status" value="1"/>
</dbReference>
<dbReference type="HOGENOM" id="CLU_070028_0_0_0"/>
<dbReference type="AlphaFoldDB" id="F0SGU3"/>
<comment type="similarity">
    <text evidence="2 8">Belongs to the ComB family.</text>
</comment>
<evidence type="ECO:0000256" key="8">
    <source>
        <dbReference type="HAMAP-Rule" id="MF_00490"/>
    </source>
</evidence>